<comment type="similarity">
    <text evidence="1">Belongs to the CdaR family.</text>
</comment>
<dbReference type="InterPro" id="IPR051448">
    <property type="entry name" value="CdaR-like_regulators"/>
</dbReference>
<dbReference type="InterPro" id="IPR042070">
    <property type="entry name" value="PucR_C-HTH_sf"/>
</dbReference>
<feature type="domain" description="PucR C-terminal helix-turn-helix" evidence="2">
    <location>
        <begin position="342"/>
        <end position="400"/>
    </location>
</feature>
<feature type="domain" description="CdaR GGDEF-like" evidence="3">
    <location>
        <begin position="163"/>
        <end position="288"/>
    </location>
</feature>
<dbReference type="Pfam" id="PF17853">
    <property type="entry name" value="GGDEF_2"/>
    <property type="match status" value="1"/>
</dbReference>
<dbReference type="InterPro" id="IPR041522">
    <property type="entry name" value="CdaR_GGDEF"/>
</dbReference>
<dbReference type="InterPro" id="IPR025736">
    <property type="entry name" value="PucR_C-HTH_dom"/>
</dbReference>
<reference evidence="4 5" key="1">
    <citation type="journal article" date="2015" name="Int. J. Syst. Evol. Microbiol.">
        <title>Exiguobacterium enclense sp. nov., isolated from sediment.</title>
        <authorList>
            <person name="Dastager S.G."/>
            <person name="Mawlankar R."/>
            <person name="Sonalkar V.V."/>
            <person name="Thorat M.N."/>
            <person name="Mual P."/>
            <person name="Verma A."/>
            <person name="Krishnamurthi S."/>
            <person name="Tang S.K."/>
            <person name="Li W.J."/>
        </authorList>
    </citation>
    <scope>NUCLEOTIDE SEQUENCE [LARGE SCALE GENOMIC DNA]</scope>
    <source>
        <strain evidence="4 5">NIO-1109</strain>
    </source>
</reference>
<dbReference type="RefSeq" id="WP_023469686.1">
    <property type="nucleotide sequence ID" value="NZ_FMYN01000004.1"/>
</dbReference>
<dbReference type="EMBL" id="LNQL01000004">
    <property type="protein sequence ID" value="KSU48432.1"/>
    <property type="molecule type" value="Genomic_DNA"/>
</dbReference>
<evidence type="ECO:0000313" key="5">
    <source>
        <dbReference type="Proteomes" id="UP000053797"/>
    </source>
</evidence>
<sequence length="405" mass="47025">MLEASYHSLDDLAEAIGIALNAPITIEDRNHRLLAYSTHTADTDPARVATIIGRRVPESVIDQLWKDEVIQSLATQDDPLIISARTDVGLNDRVAIAIKQDSEILGYIWSIARSTPFTPSELADLKKGALLAQRQLLAIDMQKKRKEEQTEQFFFELLHEELSESEILKMFSKLHVAPPGISRLTVIRFSEAITPRLADRLRYLLTIQQTVRPLLYAYDETDFILWISTNDRDAEQERLQFDAFIQSFRQLLAERFDYTDFVAASSEVFTGVQAIPERYEEAGIVLRLKDAFPFELKNVTRYERLGLFQLLPIFSERLRRRTVRLEEIERLRAYDLKHASSLCETLEWFLHYDGNVKQVASHLHVHPNTILYRMRRIEEEAGIRMESLPERSLLYLYLKADRYPL</sequence>
<dbReference type="Pfam" id="PF13556">
    <property type="entry name" value="HTH_30"/>
    <property type="match status" value="1"/>
</dbReference>
<name>A0A0V8GDP6_9BACL</name>
<dbReference type="OrthoDB" id="9792148at2"/>
<evidence type="ECO:0000313" key="4">
    <source>
        <dbReference type="EMBL" id="KSU48432.1"/>
    </source>
</evidence>
<protein>
    <submittedName>
        <fullName evidence="4">PucR family transcriptional regulator</fullName>
    </submittedName>
</protein>
<dbReference type="Gene3D" id="1.10.10.2840">
    <property type="entry name" value="PucR C-terminal helix-turn-helix domain"/>
    <property type="match status" value="1"/>
</dbReference>
<dbReference type="PANTHER" id="PTHR33744">
    <property type="entry name" value="CARBOHYDRATE DIACID REGULATOR"/>
    <property type="match status" value="1"/>
</dbReference>
<evidence type="ECO:0000259" key="2">
    <source>
        <dbReference type="Pfam" id="PF13556"/>
    </source>
</evidence>
<dbReference type="AlphaFoldDB" id="A0A0V8GDP6"/>
<evidence type="ECO:0000256" key="1">
    <source>
        <dbReference type="ARBA" id="ARBA00006754"/>
    </source>
</evidence>
<dbReference type="Proteomes" id="UP000053797">
    <property type="component" value="Unassembled WGS sequence"/>
</dbReference>
<organism evidence="4 5">
    <name type="scientific">Exiguobacterium indicum</name>
    <dbReference type="NCBI Taxonomy" id="296995"/>
    <lineage>
        <taxon>Bacteria</taxon>
        <taxon>Bacillati</taxon>
        <taxon>Bacillota</taxon>
        <taxon>Bacilli</taxon>
        <taxon>Bacillales</taxon>
        <taxon>Bacillales Family XII. Incertae Sedis</taxon>
        <taxon>Exiguobacterium</taxon>
    </lineage>
</organism>
<comment type="caution">
    <text evidence="4">The sequence shown here is derived from an EMBL/GenBank/DDBJ whole genome shotgun (WGS) entry which is preliminary data.</text>
</comment>
<dbReference type="PANTHER" id="PTHR33744:SF1">
    <property type="entry name" value="DNA-BINDING TRANSCRIPTIONAL ACTIVATOR ADER"/>
    <property type="match status" value="1"/>
</dbReference>
<gene>
    <name evidence="4" type="ORF">AS033_12485</name>
</gene>
<evidence type="ECO:0000259" key="3">
    <source>
        <dbReference type="Pfam" id="PF17853"/>
    </source>
</evidence>
<accession>A0A0V8GDP6</accession>
<proteinExistence type="inferred from homology"/>